<evidence type="ECO:0000313" key="2">
    <source>
        <dbReference type="Proteomes" id="UP001172083"/>
    </source>
</evidence>
<comment type="caution">
    <text evidence="1">The sequence shown here is derived from an EMBL/GenBank/DDBJ whole genome shotgun (WGS) entry which is preliminary data.</text>
</comment>
<protein>
    <recommendedName>
        <fullName evidence="3">Sulfotransferase</fullName>
    </recommendedName>
</protein>
<proteinExistence type="predicted"/>
<dbReference type="SUPFAM" id="SSF52540">
    <property type="entry name" value="P-loop containing nucleoside triphosphate hydrolases"/>
    <property type="match status" value="1"/>
</dbReference>
<dbReference type="InterPro" id="IPR027417">
    <property type="entry name" value="P-loop_NTPase"/>
</dbReference>
<name>A0ABT8LBP7_9BACT</name>
<keyword evidence="2" id="KW-1185">Reference proteome</keyword>
<evidence type="ECO:0000313" key="1">
    <source>
        <dbReference type="EMBL" id="MDN5213786.1"/>
    </source>
</evidence>
<dbReference type="Proteomes" id="UP001172083">
    <property type="component" value="Unassembled WGS sequence"/>
</dbReference>
<dbReference type="Gene3D" id="3.40.50.300">
    <property type="entry name" value="P-loop containing nucleotide triphosphate hydrolases"/>
    <property type="match status" value="1"/>
</dbReference>
<evidence type="ECO:0008006" key="3">
    <source>
        <dbReference type="Google" id="ProtNLM"/>
    </source>
</evidence>
<dbReference type="RefSeq" id="WP_346759123.1">
    <property type="nucleotide sequence ID" value="NZ_JAUJEB010000003.1"/>
</dbReference>
<gene>
    <name evidence="1" type="ORF">QQ020_17060</name>
</gene>
<accession>A0ABT8LBP7</accession>
<sequence length="249" mass="29006">MSKHICILGCGRSGTSIFGEFFSHLPQYTYYSEPQFSMLERIDYSQPVAVKVPTQDNENDFFDGLSFDLDRFLQIFPKDHELFWQVRHPLDAISSLRIGIDDNWGHHPRPGDWKDRLSQPLVEKCAYHWNFINTHGYRQVKDLTVINTFETMVLDPLDTAKNICQQADINFEENRSPIMEWVNRIQNENNEKFVEAECSKPYSRKDHAKKVGRWQENLTHTDIAAILPYIEEGAKSFGYELPGSVELKS</sequence>
<reference evidence="1" key="1">
    <citation type="submission" date="2023-06" db="EMBL/GenBank/DDBJ databases">
        <title>Genomic of Agaribacillus aureum.</title>
        <authorList>
            <person name="Wang G."/>
        </authorList>
    </citation>
    <scope>NUCLEOTIDE SEQUENCE</scope>
    <source>
        <strain evidence="1">BMA12</strain>
    </source>
</reference>
<dbReference type="EMBL" id="JAUJEB010000003">
    <property type="protein sequence ID" value="MDN5213786.1"/>
    <property type="molecule type" value="Genomic_DNA"/>
</dbReference>
<organism evidence="1 2">
    <name type="scientific">Agaribacillus aureus</name>
    <dbReference type="NCBI Taxonomy" id="3051825"/>
    <lineage>
        <taxon>Bacteria</taxon>
        <taxon>Pseudomonadati</taxon>
        <taxon>Bacteroidota</taxon>
        <taxon>Cytophagia</taxon>
        <taxon>Cytophagales</taxon>
        <taxon>Splendidivirgaceae</taxon>
        <taxon>Agaribacillus</taxon>
    </lineage>
</organism>